<reference evidence="2 3" key="1">
    <citation type="submission" date="2023-02" db="EMBL/GenBank/DDBJ databases">
        <title>LHISI_Scaffold_Assembly.</title>
        <authorList>
            <person name="Stuart O.P."/>
            <person name="Cleave R."/>
            <person name="Magrath M.J.L."/>
            <person name="Mikheyev A.S."/>
        </authorList>
    </citation>
    <scope>NUCLEOTIDE SEQUENCE [LARGE SCALE GENOMIC DNA]</scope>
    <source>
        <strain evidence="2">Daus_M_001</strain>
        <tissue evidence="2">Leg muscle</tissue>
    </source>
</reference>
<keyword evidence="3" id="KW-1185">Reference proteome</keyword>
<comment type="caution">
    <text evidence="2">The sequence shown here is derived from an EMBL/GenBank/DDBJ whole genome shotgun (WGS) entry which is preliminary data.</text>
</comment>
<feature type="compositionally biased region" description="Pro residues" evidence="1">
    <location>
        <begin position="158"/>
        <end position="170"/>
    </location>
</feature>
<feature type="region of interest" description="Disordered" evidence="1">
    <location>
        <begin position="378"/>
        <end position="403"/>
    </location>
</feature>
<feature type="compositionally biased region" description="Basic and acidic residues" evidence="1">
    <location>
        <begin position="386"/>
        <end position="403"/>
    </location>
</feature>
<feature type="region of interest" description="Disordered" evidence="1">
    <location>
        <begin position="145"/>
        <end position="174"/>
    </location>
</feature>
<organism evidence="2 3">
    <name type="scientific">Dryococelus australis</name>
    <dbReference type="NCBI Taxonomy" id="614101"/>
    <lineage>
        <taxon>Eukaryota</taxon>
        <taxon>Metazoa</taxon>
        <taxon>Ecdysozoa</taxon>
        <taxon>Arthropoda</taxon>
        <taxon>Hexapoda</taxon>
        <taxon>Insecta</taxon>
        <taxon>Pterygota</taxon>
        <taxon>Neoptera</taxon>
        <taxon>Polyneoptera</taxon>
        <taxon>Phasmatodea</taxon>
        <taxon>Verophasmatodea</taxon>
        <taxon>Anareolatae</taxon>
        <taxon>Phasmatidae</taxon>
        <taxon>Eurycanthinae</taxon>
        <taxon>Dryococelus</taxon>
    </lineage>
</organism>
<evidence type="ECO:0000256" key="1">
    <source>
        <dbReference type="SAM" id="MobiDB-lite"/>
    </source>
</evidence>
<sequence length="1159" mass="128853">MLRHRDGEDPLADKHNIAVKLVQDPFGCRAARGNTQIVIPVTLFDGLSGPSPPPHPFSFPLLKQSRLPPTPLLPPPQFSHSLHCRKPITTAEKWSSGSFYTRHTVPNQYGDRLRITPRSPLVNDRPVMNTVKYRVVSGVVWTNRTTRTGAGRSGPITISPPPNPPPPPAHQPYGARRAAARSRGPENVIPYRWMASPWLDCIHRCAHTPHLTPSFSWAHNCAGLSPEIDPMELGTPFLYPPPHFYRAWSPHTRFFSLAVLRLLKQLTTTSSPIRDWMILVPNRDPIRSGIEFRTTTVQTGLYGIAESVPRIPAISRGVAVRVASYEELAVSMTRVESVVLHKYLETKASMGLWEKGSISERNPLTTKAEFTVEDSRPRLGRRGNWKRNEKGGKKNNEKAENVRSRVVRLPASHTQANQVRFQVRSLLDFRTWESCRMAGFLGDLPFSPVLAFRRCSILASLHTRRVKTTMLTAAQLSQVRSTLSTPDCQSLALVGPQLKCQHIGYDGQPVMRLVATASMPGVIRTNTTLASRDIETSITCVPNLLGYPLWSPNRTVRDLETISLVGAESGEVGEGRETDDEQGMQNFDPLFVRECMHADTHNATAGWPALRRGASEHPECFTPTLLFSHSAVFVGVLNNPPVHTRDSVELHDMVTSDRLKRLSRITMRLNQRLLARLQHLTCRAPIKRGVCKELASNQNSRRKEQGFGVYLATELIREIIVPLYIRGFNDSEVGRTLYRNELQFQYQNISVICLHPGTLKELLDVESTSFVLNTRCICEAPGVCRVSWCRGGVVVRLPASNQGEPAHGGSSRVVPFSLNESVGVDKGVCGGVVERSGEGARERPARAVIDAGTPRKVGTSPSWASGGVGGSRCCTRVFAYDRSDVCFATEDTNRRLTSSVKRSRFVNIYFSNNFTVSLDRRMNKVMRLMEMLILDKAEGYTTCIQVASGFAQLGIVVDDAAGRRAFSEISRFPRPSIPALPHSHLTSPSSALKTLMLRAAQISSFTHLLAAVKNLRGTHLGFDVTCVEITSLHSNRSHSAHWLVNAFDNALRYKLTCHNYLSDYSLPTKADQVQFPAGRSRIFARINRAGQCHWSADFLGGSPVSPPFHCGATIYSPRFTLIDSQDLDSPHLPVKNAEEMHQSSGNFPTHVWEFPLPRT</sequence>
<dbReference type="EMBL" id="JARBHB010000014">
    <property type="protein sequence ID" value="KAJ8868485.1"/>
    <property type="molecule type" value="Genomic_DNA"/>
</dbReference>
<evidence type="ECO:0000313" key="2">
    <source>
        <dbReference type="EMBL" id="KAJ8868485.1"/>
    </source>
</evidence>
<name>A0ABQ9G7R9_9NEOP</name>
<evidence type="ECO:0000313" key="3">
    <source>
        <dbReference type="Proteomes" id="UP001159363"/>
    </source>
</evidence>
<dbReference type="Proteomes" id="UP001159363">
    <property type="component" value="Chromosome 13"/>
</dbReference>
<gene>
    <name evidence="2" type="ORF">PR048_030013</name>
</gene>
<proteinExistence type="predicted"/>
<protein>
    <submittedName>
        <fullName evidence="2">Uncharacterized protein</fullName>
    </submittedName>
</protein>
<accession>A0ABQ9G7R9</accession>